<evidence type="ECO:0000313" key="2">
    <source>
        <dbReference type="Proteomes" id="UP001058271"/>
    </source>
</evidence>
<sequence length="204" mass="22840">MAELIEVGVWYEARPITVDQGVDRFEALRRGDSAWAVIDPGIGRFHREVLAGVDPKLLAGPVVGTESFVLLSLHGSAPAETLTFVRKLADECELLCFQRPGRHQPAALWQPRRLLRVPVPRMTTEDGSLAHHPTGDDIRDFIGRLDEDNTSAVLWREDGASIRVSYVPSQRRWQVETTVGEQRWASLREDLSGVAQQFEEFANG</sequence>
<accession>A0ABY5YYQ2</accession>
<dbReference type="EMBL" id="CP073721">
    <property type="protein sequence ID" value="UWZ34884.1"/>
    <property type="molecule type" value="Genomic_DNA"/>
</dbReference>
<name>A0ABY5YYQ2_9ACTN</name>
<proteinExistence type="predicted"/>
<gene>
    <name evidence="1" type="ORF">Drose_27400</name>
</gene>
<keyword evidence="2" id="KW-1185">Reference proteome</keyword>
<organism evidence="1 2">
    <name type="scientific">Dactylosporangium roseum</name>
    <dbReference type="NCBI Taxonomy" id="47989"/>
    <lineage>
        <taxon>Bacteria</taxon>
        <taxon>Bacillati</taxon>
        <taxon>Actinomycetota</taxon>
        <taxon>Actinomycetes</taxon>
        <taxon>Micromonosporales</taxon>
        <taxon>Micromonosporaceae</taxon>
        <taxon>Dactylosporangium</taxon>
    </lineage>
</organism>
<dbReference type="RefSeq" id="WP_260724231.1">
    <property type="nucleotide sequence ID" value="NZ_BAAABS010000082.1"/>
</dbReference>
<protein>
    <recommendedName>
        <fullName evidence="3">ESAT-6 protein secretion system EspG family protein</fullName>
    </recommendedName>
</protein>
<reference evidence="1" key="1">
    <citation type="submission" date="2021-04" db="EMBL/GenBank/DDBJ databases">
        <title>Biosynthetic gene clusters of Dactylosporangioum roseum.</title>
        <authorList>
            <person name="Hartkoorn R.C."/>
            <person name="Beaudoing E."/>
            <person name="Hot D."/>
            <person name="Moureu S."/>
        </authorList>
    </citation>
    <scope>NUCLEOTIDE SEQUENCE</scope>
    <source>
        <strain evidence="1">NRRL B-16295</strain>
    </source>
</reference>
<evidence type="ECO:0000313" key="1">
    <source>
        <dbReference type="EMBL" id="UWZ34884.1"/>
    </source>
</evidence>
<dbReference type="Proteomes" id="UP001058271">
    <property type="component" value="Chromosome"/>
</dbReference>
<evidence type="ECO:0008006" key="3">
    <source>
        <dbReference type="Google" id="ProtNLM"/>
    </source>
</evidence>